<keyword evidence="3" id="KW-1185">Reference proteome</keyword>
<dbReference type="PANTHER" id="PTHR33327:SF3">
    <property type="entry name" value="RNA-DIRECTED DNA POLYMERASE"/>
    <property type="match status" value="1"/>
</dbReference>
<evidence type="ECO:0000256" key="1">
    <source>
        <dbReference type="SAM" id="MobiDB-lite"/>
    </source>
</evidence>
<reference evidence="4" key="2">
    <citation type="submission" date="2023-11" db="UniProtKB">
        <authorList>
            <consortium name="WormBaseParasite"/>
        </authorList>
    </citation>
    <scope>IDENTIFICATION</scope>
</reference>
<proteinExistence type="predicted"/>
<evidence type="ECO:0000313" key="4">
    <source>
        <dbReference type="WBParaSite" id="TREG1_114840.1"/>
    </source>
</evidence>
<evidence type="ECO:0000259" key="2">
    <source>
        <dbReference type="Pfam" id="PF23055"/>
    </source>
</evidence>
<protein>
    <recommendedName>
        <fullName evidence="2">DUF7041 domain-containing protein</fullName>
    </recommendedName>
</protein>
<name>A0AA85IXK3_TRIRE</name>
<dbReference type="PANTHER" id="PTHR33327">
    <property type="entry name" value="ENDONUCLEASE"/>
    <property type="match status" value="1"/>
</dbReference>
<dbReference type="WBParaSite" id="TREG1_114840.1">
    <property type="protein sequence ID" value="TREG1_114840.1"/>
    <property type="gene ID" value="TREG1_114840"/>
</dbReference>
<feature type="region of interest" description="Disordered" evidence="1">
    <location>
        <begin position="1"/>
        <end position="27"/>
    </location>
</feature>
<sequence>MTMAPPKRTTVAEEGNQGEETQNSAVNALPDLRLPQFDLAEPRVWFTIIEQLFAARGITSQIAMYGCVLAAIPTEVLREVIDVIDSKPTDFQYDKLKAALIQRTTLSDEKRIQQLLTSCDLGKKKPSQLLRHMRQLIGSHRVDELILRQMFLQRLPQNVQQILTISSRTTDLEELAKMADDIMDVLSNNGINSVSTEAVPPSPSTSMKDAPMFWLLSQLTSQMQDLRLEVSELRAQRNQSHTVSKQRRSRSRRRSRTPSQSRNICWYHRRYGHNALKCLRPCMYNSSNSSQGNSPARQ</sequence>
<dbReference type="Pfam" id="PF23055">
    <property type="entry name" value="DUF7041"/>
    <property type="match status" value="1"/>
</dbReference>
<feature type="compositionally biased region" description="Basic residues" evidence="1">
    <location>
        <begin position="244"/>
        <end position="256"/>
    </location>
</feature>
<reference evidence="3" key="1">
    <citation type="submission" date="2022-06" db="EMBL/GenBank/DDBJ databases">
        <authorList>
            <person name="Berger JAMES D."/>
            <person name="Berger JAMES D."/>
        </authorList>
    </citation>
    <scope>NUCLEOTIDE SEQUENCE [LARGE SCALE GENOMIC DNA]</scope>
</reference>
<dbReference type="AlphaFoldDB" id="A0AA85IXK3"/>
<evidence type="ECO:0000313" key="3">
    <source>
        <dbReference type="Proteomes" id="UP000050795"/>
    </source>
</evidence>
<accession>A0AA85IXK3</accession>
<feature type="domain" description="DUF7041" evidence="2">
    <location>
        <begin position="34"/>
        <end position="117"/>
    </location>
</feature>
<feature type="region of interest" description="Disordered" evidence="1">
    <location>
        <begin position="236"/>
        <end position="259"/>
    </location>
</feature>
<organism evidence="3 4">
    <name type="scientific">Trichobilharzia regenti</name>
    <name type="common">Nasal bird schistosome</name>
    <dbReference type="NCBI Taxonomy" id="157069"/>
    <lineage>
        <taxon>Eukaryota</taxon>
        <taxon>Metazoa</taxon>
        <taxon>Spiralia</taxon>
        <taxon>Lophotrochozoa</taxon>
        <taxon>Platyhelminthes</taxon>
        <taxon>Trematoda</taxon>
        <taxon>Digenea</taxon>
        <taxon>Strigeidida</taxon>
        <taxon>Schistosomatoidea</taxon>
        <taxon>Schistosomatidae</taxon>
        <taxon>Trichobilharzia</taxon>
    </lineage>
</organism>
<dbReference type="Proteomes" id="UP000050795">
    <property type="component" value="Unassembled WGS sequence"/>
</dbReference>
<dbReference type="InterPro" id="IPR055469">
    <property type="entry name" value="DUF7041"/>
</dbReference>